<evidence type="ECO:0000313" key="3">
    <source>
        <dbReference type="Proteomes" id="UP000004310"/>
    </source>
</evidence>
<dbReference type="PANTHER" id="PTHR43792:SF16">
    <property type="entry name" value="N-ACETYLTRANSFERASE DOMAIN-CONTAINING PROTEIN"/>
    <property type="match status" value="1"/>
</dbReference>
<proteinExistence type="predicted"/>
<dbReference type="STRING" id="217511.GCA_001463845_02233"/>
<evidence type="ECO:0000313" key="2">
    <source>
        <dbReference type="EMBL" id="EAU41399.1"/>
    </source>
</evidence>
<organism evidence="2 3">
    <name type="scientific">Fulvimarina pelagi HTCC2506</name>
    <dbReference type="NCBI Taxonomy" id="314231"/>
    <lineage>
        <taxon>Bacteria</taxon>
        <taxon>Pseudomonadati</taxon>
        <taxon>Pseudomonadota</taxon>
        <taxon>Alphaproteobacteria</taxon>
        <taxon>Hyphomicrobiales</taxon>
        <taxon>Aurantimonadaceae</taxon>
        <taxon>Fulvimarina</taxon>
    </lineage>
</organism>
<sequence>MPDSGAPVIQTERLLLRPHVREDFDDLHKLGSDPAVFRFTGGGKASSEEENWRRLLFYIGHWQALRFGLFTVRDAINNAFLGEGGIMHFHRGIGAHFDLFPEAAWRFLPSAQGKGYAFEAVSAFHAWFKGLPPVSEKTVCMIHPDNSASLKLADKLGYRPYGVAKYKDEHLTLFERQVSRDSTN</sequence>
<protein>
    <recommendedName>
        <fullName evidence="1">N-acetyltransferase domain-containing protein</fullName>
    </recommendedName>
</protein>
<dbReference type="RefSeq" id="WP_007065448.1">
    <property type="nucleotide sequence ID" value="NZ_DS022272.1"/>
</dbReference>
<name>Q0G1Z9_9HYPH</name>
<accession>Q0G1Z9</accession>
<dbReference type="SUPFAM" id="SSF55729">
    <property type="entry name" value="Acyl-CoA N-acyltransferases (Nat)"/>
    <property type="match status" value="1"/>
</dbReference>
<dbReference type="InterPro" id="IPR051531">
    <property type="entry name" value="N-acetyltransferase"/>
</dbReference>
<reference evidence="2 3" key="1">
    <citation type="journal article" date="2010" name="J. Bacteriol.">
        <title>Genome sequence of Fulvimarina pelagi HTCC2506T, a Mn(II)-oxidizing alphaproteobacterium possessing an aerobic anoxygenic photosynthetic gene cluster and Xanthorhodopsin.</title>
        <authorList>
            <person name="Kang I."/>
            <person name="Oh H.M."/>
            <person name="Lim S.I."/>
            <person name="Ferriera S."/>
            <person name="Giovannoni S.J."/>
            <person name="Cho J.C."/>
        </authorList>
    </citation>
    <scope>NUCLEOTIDE SEQUENCE [LARGE SCALE GENOMIC DNA]</scope>
    <source>
        <strain evidence="2 3">HTCC2506</strain>
    </source>
</reference>
<dbReference type="Proteomes" id="UP000004310">
    <property type="component" value="Unassembled WGS sequence"/>
</dbReference>
<dbReference type="EMBL" id="AATP01000003">
    <property type="protein sequence ID" value="EAU41399.1"/>
    <property type="molecule type" value="Genomic_DNA"/>
</dbReference>
<dbReference type="InterPro" id="IPR016181">
    <property type="entry name" value="Acyl_CoA_acyltransferase"/>
</dbReference>
<gene>
    <name evidence="2" type="ORF">FP2506_01490</name>
</gene>
<feature type="domain" description="N-acetyltransferase" evidence="1">
    <location>
        <begin position="13"/>
        <end position="159"/>
    </location>
</feature>
<dbReference type="eggNOG" id="COG1670">
    <property type="taxonomic scope" value="Bacteria"/>
</dbReference>
<dbReference type="Gene3D" id="3.40.630.30">
    <property type="match status" value="1"/>
</dbReference>
<comment type="caution">
    <text evidence="2">The sequence shown here is derived from an EMBL/GenBank/DDBJ whole genome shotgun (WGS) entry which is preliminary data.</text>
</comment>
<dbReference type="InterPro" id="IPR000182">
    <property type="entry name" value="GNAT_dom"/>
</dbReference>
<dbReference type="Pfam" id="PF13302">
    <property type="entry name" value="Acetyltransf_3"/>
    <property type="match status" value="1"/>
</dbReference>
<dbReference type="PANTHER" id="PTHR43792">
    <property type="entry name" value="GNAT FAMILY, PUTATIVE (AFU_ORTHOLOGUE AFUA_3G00765)-RELATED-RELATED"/>
    <property type="match status" value="1"/>
</dbReference>
<dbReference type="HOGENOM" id="CLU_013985_3_1_5"/>
<keyword evidence="3" id="KW-1185">Reference proteome</keyword>
<evidence type="ECO:0000259" key="1">
    <source>
        <dbReference type="Pfam" id="PF13302"/>
    </source>
</evidence>
<dbReference type="AlphaFoldDB" id="Q0G1Z9"/>
<dbReference type="GO" id="GO:0016747">
    <property type="term" value="F:acyltransferase activity, transferring groups other than amino-acyl groups"/>
    <property type="evidence" value="ECO:0007669"/>
    <property type="project" value="InterPro"/>
</dbReference>